<dbReference type="Pfam" id="PF00651">
    <property type="entry name" value="BTB"/>
    <property type="match status" value="1"/>
</dbReference>
<feature type="domain" description="BTB" evidence="2">
    <location>
        <begin position="28"/>
        <end position="90"/>
    </location>
</feature>
<comment type="caution">
    <text evidence="3">The sequence shown here is derived from an EMBL/GenBank/DDBJ whole genome shotgun (WGS) entry which is preliminary data.</text>
</comment>
<evidence type="ECO:0000313" key="3">
    <source>
        <dbReference type="EMBL" id="KAK3234519.1"/>
    </source>
</evidence>
<reference evidence="3 4" key="1">
    <citation type="journal article" date="2015" name="Genome Biol. Evol.">
        <title>Comparative Genomics of a Bacterivorous Green Alga Reveals Evolutionary Causalities and Consequences of Phago-Mixotrophic Mode of Nutrition.</title>
        <authorList>
            <person name="Burns J.A."/>
            <person name="Paasch A."/>
            <person name="Narechania A."/>
            <person name="Kim E."/>
        </authorList>
    </citation>
    <scope>NUCLEOTIDE SEQUENCE [LARGE SCALE GENOMIC DNA]</scope>
    <source>
        <strain evidence="3 4">PLY_AMNH</strain>
    </source>
</reference>
<name>A0AAE0ENK3_9CHLO</name>
<gene>
    <name evidence="3" type="ORF">CYMTET_55070</name>
</gene>
<dbReference type="AlphaFoldDB" id="A0AAE0ENK3"/>
<sequence>MCREGGCASRAGVFTLKVPVRYETDALSDVRVRLVGKAGDAVVEFDCHRFILAQGSTYLRDLFKLFPDERVLKLHEVKAKEFEALLGVLYGQESLVACADRVCMTTESFFAHVRMADYIGCEALTAALLCKVHVIIVREVTQFVESRDSYVEELYGLCRDHQVCLTDTAGLRPPQNALIYRMVDHVRESYSKMFDAVREEYGIYHYNNDAPKRVRISDTQAGIVNINFRRVLSLHFVRFEDVVRDEDPPWMKIFAKLSWCDKKSKFKETERYISQFRLWDEEIDPSQKPRPVSLAPKDTLECLKWHMSSNAWMFGEDAVLSRLVSAQLILQKSHNRTVHVSVRIVAKYHGCLPLVWATPEGAECFGRLLVDAHMNAVRKEMEVKSRRGTRALNL</sequence>
<comment type="pathway">
    <text evidence="1">Protein modification; protein ubiquitination.</text>
</comment>
<evidence type="ECO:0000256" key="1">
    <source>
        <dbReference type="ARBA" id="ARBA00004906"/>
    </source>
</evidence>
<organism evidence="3 4">
    <name type="scientific">Cymbomonas tetramitiformis</name>
    <dbReference type="NCBI Taxonomy" id="36881"/>
    <lineage>
        <taxon>Eukaryota</taxon>
        <taxon>Viridiplantae</taxon>
        <taxon>Chlorophyta</taxon>
        <taxon>Pyramimonadophyceae</taxon>
        <taxon>Pyramimonadales</taxon>
        <taxon>Pyramimonadaceae</taxon>
        <taxon>Cymbomonas</taxon>
    </lineage>
</organism>
<dbReference type="PROSITE" id="PS50097">
    <property type="entry name" value="BTB"/>
    <property type="match status" value="1"/>
</dbReference>
<dbReference type="SUPFAM" id="SSF54695">
    <property type="entry name" value="POZ domain"/>
    <property type="match status" value="1"/>
</dbReference>
<dbReference type="CDD" id="cd18186">
    <property type="entry name" value="BTB_POZ_ZBTB_KLHL-like"/>
    <property type="match status" value="1"/>
</dbReference>
<accession>A0AAE0ENK3</accession>
<dbReference type="InterPro" id="IPR000210">
    <property type="entry name" value="BTB/POZ_dom"/>
</dbReference>
<evidence type="ECO:0000313" key="4">
    <source>
        <dbReference type="Proteomes" id="UP001190700"/>
    </source>
</evidence>
<dbReference type="EMBL" id="LGRX02035483">
    <property type="protein sequence ID" value="KAK3234519.1"/>
    <property type="molecule type" value="Genomic_DNA"/>
</dbReference>
<proteinExistence type="predicted"/>
<keyword evidence="4" id="KW-1185">Reference proteome</keyword>
<evidence type="ECO:0000259" key="2">
    <source>
        <dbReference type="PROSITE" id="PS50097"/>
    </source>
</evidence>
<dbReference type="Proteomes" id="UP001190700">
    <property type="component" value="Unassembled WGS sequence"/>
</dbReference>
<dbReference type="InterPro" id="IPR011333">
    <property type="entry name" value="SKP1/BTB/POZ_sf"/>
</dbReference>
<dbReference type="Gene3D" id="3.30.710.10">
    <property type="entry name" value="Potassium Channel Kv1.1, Chain A"/>
    <property type="match status" value="1"/>
</dbReference>
<protein>
    <recommendedName>
        <fullName evidence="2">BTB domain-containing protein</fullName>
    </recommendedName>
</protein>